<feature type="region of interest" description="Disordered" evidence="1">
    <location>
        <begin position="628"/>
        <end position="651"/>
    </location>
</feature>
<evidence type="ECO:0000313" key="3">
    <source>
        <dbReference type="Proteomes" id="UP001595886"/>
    </source>
</evidence>
<proteinExistence type="predicted"/>
<feature type="region of interest" description="Disordered" evidence="1">
    <location>
        <begin position="315"/>
        <end position="341"/>
    </location>
</feature>
<dbReference type="Proteomes" id="UP001595886">
    <property type="component" value="Unassembled WGS sequence"/>
</dbReference>
<reference evidence="3" key="1">
    <citation type="journal article" date="2019" name="Int. J. Syst. Evol. Microbiol.">
        <title>The Global Catalogue of Microorganisms (GCM) 10K type strain sequencing project: providing services to taxonomists for standard genome sequencing and annotation.</title>
        <authorList>
            <consortium name="The Broad Institute Genomics Platform"/>
            <consortium name="The Broad Institute Genome Sequencing Center for Infectious Disease"/>
            <person name="Wu L."/>
            <person name="Ma J."/>
        </authorList>
    </citation>
    <scope>NUCLEOTIDE SEQUENCE [LARGE SCALE GENOMIC DNA]</scope>
    <source>
        <strain evidence="3">CCUG 30340</strain>
    </source>
</reference>
<sequence length="651" mass="68028">MSLAAAPAFANTEQPVVVIDRDADSPLGAYLRAQLELFDALRSDASPRRQVLAARLYVDDEGVPAALRPKRRDVAANAAQLARGDAVVQWIAADSGSYYSSQCGPTHWPEAEVAALVRLEPDNAGALQYAVALAHAKDDRPALDEALSRMASATRADDHSGDEVAEWRAALVAHPDTGFGALREDASAEEHALLGALQRADSGSAPATDALESVCAPDGNVEQAWQRQGWCVDAGALLAGKGNSFALRETGLKMLAAAGATPGDVAELQRQLDWLKAHAANPLVNPAAFHDALSDLVADWRGAPGQITATERRLKRLDQPLTPPAGWREADAEEEPEDSAAQDAWQAYVRALLDDMRGSADVHAQALALASDKLLGSWLGTGGPADATKDAPAPDALAALAAANPDDLLVQWVAATSGSDAAGAAIANVQRLDADNAAAWGLSLSAADADTPALLQRMAAAKRYDEHLADLLAPWLAAVRKRPIPAENLHASLLPSAAAENLSADTAGKATALTFATTSSTAASHFGRVHAACRKHGDADAQRDDACVAIGRLMLNSSYTVISALIGSAVLREAGPLSPGDQQRARAIAWWQESQLGALADGAGLDAYFDDFASTGSEIEALRLAATRAGKAEPPAEWKSPAEKRAEKKGK</sequence>
<feature type="compositionally biased region" description="Acidic residues" evidence="1">
    <location>
        <begin position="331"/>
        <end position="340"/>
    </location>
</feature>
<dbReference type="RefSeq" id="WP_380021123.1">
    <property type="nucleotide sequence ID" value="NZ_JBHSHD010000008.1"/>
</dbReference>
<evidence type="ECO:0000256" key="1">
    <source>
        <dbReference type="SAM" id="MobiDB-lite"/>
    </source>
</evidence>
<feature type="compositionally biased region" description="Basic and acidic residues" evidence="1">
    <location>
        <begin position="630"/>
        <end position="646"/>
    </location>
</feature>
<dbReference type="EMBL" id="JBHSHD010000008">
    <property type="protein sequence ID" value="MFC4820954.1"/>
    <property type="molecule type" value="Genomic_DNA"/>
</dbReference>
<evidence type="ECO:0000313" key="2">
    <source>
        <dbReference type="EMBL" id="MFC4820954.1"/>
    </source>
</evidence>
<protein>
    <submittedName>
        <fullName evidence="2">Uncharacterized protein</fullName>
    </submittedName>
</protein>
<keyword evidence="3" id="KW-1185">Reference proteome</keyword>
<organism evidence="2 3">
    <name type="scientific">Dokdonella ginsengisoli</name>
    <dbReference type="NCBI Taxonomy" id="363846"/>
    <lineage>
        <taxon>Bacteria</taxon>
        <taxon>Pseudomonadati</taxon>
        <taxon>Pseudomonadota</taxon>
        <taxon>Gammaproteobacteria</taxon>
        <taxon>Lysobacterales</taxon>
        <taxon>Rhodanobacteraceae</taxon>
        <taxon>Dokdonella</taxon>
    </lineage>
</organism>
<gene>
    <name evidence="2" type="ORF">ACFO6Q_11505</name>
</gene>
<comment type="caution">
    <text evidence="2">The sequence shown here is derived from an EMBL/GenBank/DDBJ whole genome shotgun (WGS) entry which is preliminary data.</text>
</comment>
<name>A0ABV9QZK9_9GAMM</name>
<accession>A0ABV9QZK9</accession>